<feature type="compositionally biased region" description="Low complexity" evidence="1">
    <location>
        <begin position="1"/>
        <end position="11"/>
    </location>
</feature>
<accession>A0AAD5UPR3</accession>
<comment type="caution">
    <text evidence="2">The sequence shown here is derived from an EMBL/GenBank/DDBJ whole genome shotgun (WGS) entry which is preliminary data.</text>
</comment>
<proteinExistence type="predicted"/>
<sequence>MPAKRAPARDSPAPRDPKKQRTAIGEVDNSIEAEGSTSPGDTLSPPEGAAGAPSTITPSTLLSAPGAGQAVQSDTTGEQDDDAAPPTSLAVKKNITRTAKALNQVPPLLPNEDTTLLPPKFRSYIPDNVYSRLNQLILYANVNVHVYAIGRLPRMLQWGPASGGADDLSTYLTIGGVPVKMWVTAEVKVPWFFKTNGSIQKRAAICFVPLRDCDAERGLLMSTAYCKPQADSPDKKGMWASKWLASKDTPEQEIMPFDEVYDARKTLRPKRDMKKLEVNVLKPNDIVLVEALVRRYAPRTDGYPKPSASAGWTSWKTFFELNSISLIVKAPEKVAADAEEAFDVEI</sequence>
<dbReference type="EMBL" id="JANAWD010001097">
    <property type="protein sequence ID" value="KAJ3474295.1"/>
    <property type="molecule type" value="Genomic_DNA"/>
</dbReference>
<reference evidence="2" key="1">
    <citation type="submission" date="2022-07" db="EMBL/GenBank/DDBJ databases">
        <title>Genome Sequence of Physisporinus lineatus.</title>
        <authorList>
            <person name="Buettner E."/>
        </authorList>
    </citation>
    <scope>NUCLEOTIDE SEQUENCE</scope>
    <source>
        <strain evidence="2">VT162</strain>
    </source>
</reference>
<protein>
    <submittedName>
        <fullName evidence="2">Uncharacterized protein</fullName>
    </submittedName>
</protein>
<organism evidence="2 3">
    <name type="scientific">Meripilus lineatus</name>
    <dbReference type="NCBI Taxonomy" id="2056292"/>
    <lineage>
        <taxon>Eukaryota</taxon>
        <taxon>Fungi</taxon>
        <taxon>Dikarya</taxon>
        <taxon>Basidiomycota</taxon>
        <taxon>Agaricomycotina</taxon>
        <taxon>Agaricomycetes</taxon>
        <taxon>Polyporales</taxon>
        <taxon>Meripilaceae</taxon>
        <taxon>Meripilus</taxon>
    </lineage>
</organism>
<evidence type="ECO:0000313" key="3">
    <source>
        <dbReference type="Proteomes" id="UP001212997"/>
    </source>
</evidence>
<dbReference type="AlphaFoldDB" id="A0AAD5UPR3"/>
<keyword evidence="3" id="KW-1185">Reference proteome</keyword>
<dbReference type="Proteomes" id="UP001212997">
    <property type="component" value="Unassembled WGS sequence"/>
</dbReference>
<name>A0AAD5UPR3_9APHY</name>
<evidence type="ECO:0000313" key="2">
    <source>
        <dbReference type="EMBL" id="KAJ3474295.1"/>
    </source>
</evidence>
<feature type="region of interest" description="Disordered" evidence="1">
    <location>
        <begin position="1"/>
        <end position="86"/>
    </location>
</feature>
<evidence type="ECO:0000256" key="1">
    <source>
        <dbReference type="SAM" id="MobiDB-lite"/>
    </source>
</evidence>
<gene>
    <name evidence="2" type="ORF">NLI96_g12538</name>
</gene>